<organism evidence="2 3">
    <name type="scientific">Cimex lectularius</name>
    <name type="common">Bed bug</name>
    <name type="synonym">Acanthia lectularia</name>
    <dbReference type="NCBI Taxonomy" id="79782"/>
    <lineage>
        <taxon>Eukaryota</taxon>
        <taxon>Metazoa</taxon>
        <taxon>Ecdysozoa</taxon>
        <taxon>Arthropoda</taxon>
        <taxon>Hexapoda</taxon>
        <taxon>Insecta</taxon>
        <taxon>Pterygota</taxon>
        <taxon>Neoptera</taxon>
        <taxon>Paraneoptera</taxon>
        <taxon>Hemiptera</taxon>
        <taxon>Heteroptera</taxon>
        <taxon>Panheteroptera</taxon>
        <taxon>Cimicomorpha</taxon>
        <taxon>Cimicidae</taxon>
        <taxon>Cimex</taxon>
    </lineage>
</organism>
<dbReference type="Proteomes" id="UP000494040">
    <property type="component" value="Unassembled WGS sequence"/>
</dbReference>
<keyword evidence="3" id="KW-1185">Reference proteome</keyword>
<evidence type="ECO:0000313" key="3">
    <source>
        <dbReference type="Proteomes" id="UP000494040"/>
    </source>
</evidence>
<proteinExistence type="predicted"/>
<dbReference type="EnsemblMetazoa" id="XM_014405909.2">
    <property type="protein sequence ID" value="XP_014261395.1"/>
    <property type="gene ID" value="LOC106673725"/>
</dbReference>
<keyword evidence="1" id="KW-1133">Transmembrane helix</keyword>
<feature type="transmembrane region" description="Helical" evidence="1">
    <location>
        <begin position="88"/>
        <end position="109"/>
    </location>
</feature>
<keyword evidence="1" id="KW-0812">Transmembrane</keyword>
<protein>
    <submittedName>
        <fullName evidence="2">Uncharacterized protein</fullName>
    </submittedName>
</protein>
<sequence>MAGLPVFAFVMAYIADKLTTHYHWPSSYFRKIFASIGCYGACICISFTLYINGPNSVTMFILATYFYGTLISNAYYNALLDISPTYVGITAALTSIPYTFIECFLLWYGKTSISVKTFDELTNIFEGTILLIMFGNTIFCMGTYEKYSFDLIGKIPWKKESIQSYPAVKI</sequence>
<dbReference type="KEGG" id="clec:106673725"/>
<evidence type="ECO:0000313" key="2">
    <source>
        <dbReference type="EnsemblMetazoa" id="XP_014261395.1"/>
    </source>
</evidence>
<keyword evidence="1" id="KW-0472">Membrane</keyword>
<evidence type="ECO:0000256" key="1">
    <source>
        <dbReference type="SAM" id="Phobius"/>
    </source>
</evidence>
<dbReference type="RefSeq" id="XP_014261395.1">
    <property type="nucleotide sequence ID" value="XM_014405909.2"/>
</dbReference>
<feature type="transmembrane region" description="Helical" evidence="1">
    <location>
        <begin position="57"/>
        <end position="76"/>
    </location>
</feature>
<name>A0A8I6THN9_CIMLE</name>
<feature type="transmembrane region" description="Helical" evidence="1">
    <location>
        <begin position="32"/>
        <end position="51"/>
    </location>
</feature>
<dbReference type="AlphaFoldDB" id="A0A8I6THN9"/>
<feature type="transmembrane region" description="Helical" evidence="1">
    <location>
        <begin position="121"/>
        <end position="144"/>
    </location>
</feature>
<accession>A0A8I6THN9</accession>
<reference evidence="2" key="1">
    <citation type="submission" date="2022-01" db="UniProtKB">
        <authorList>
            <consortium name="EnsemblMetazoa"/>
        </authorList>
    </citation>
    <scope>IDENTIFICATION</scope>
</reference>
<dbReference type="GeneID" id="106673725"/>